<reference evidence="1" key="1">
    <citation type="journal article" date="2023" name="Mol. Phylogenet. Evol.">
        <title>Genome-scale phylogeny and comparative genomics of the fungal order Sordariales.</title>
        <authorList>
            <person name="Hensen N."/>
            <person name="Bonometti L."/>
            <person name="Westerberg I."/>
            <person name="Brannstrom I.O."/>
            <person name="Guillou S."/>
            <person name="Cros-Aarteil S."/>
            <person name="Calhoun S."/>
            <person name="Haridas S."/>
            <person name="Kuo A."/>
            <person name="Mondo S."/>
            <person name="Pangilinan J."/>
            <person name="Riley R."/>
            <person name="LaButti K."/>
            <person name="Andreopoulos B."/>
            <person name="Lipzen A."/>
            <person name="Chen C."/>
            <person name="Yan M."/>
            <person name="Daum C."/>
            <person name="Ng V."/>
            <person name="Clum A."/>
            <person name="Steindorff A."/>
            <person name="Ohm R.A."/>
            <person name="Martin F."/>
            <person name="Silar P."/>
            <person name="Natvig D.O."/>
            <person name="Lalanne C."/>
            <person name="Gautier V."/>
            <person name="Ament-Velasquez S.L."/>
            <person name="Kruys A."/>
            <person name="Hutchinson M.I."/>
            <person name="Powell A.J."/>
            <person name="Barry K."/>
            <person name="Miller A.N."/>
            <person name="Grigoriev I.V."/>
            <person name="Debuchy R."/>
            <person name="Gladieux P."/>
            <person name="Hiltunen Thoren M."/>
            <person name="Johannesson H."/>
        </authorList>
    </citation>
    <scope>NUCLEOTIDE SEQUENCE</scope>
    <source>
        <strain evidence="1">CBS 538.74</strain>
    </source>
</reference>
<dbReference type="Pfam" id="PF00106">
    <property type="entry name" value="adh_short"/>
    <property type="match status" value="1"/>
</dbReference>
<gene>
    <name evidence="1" type="ORF">C8A00DRAFT_46764</name>
</gene>
<protein>
    <submittedName>
        <fullName evidence="1">Uncharacterized protein</fullName>
    </submittedName>
</protein>
<keyword evidence="2" id="KW-1185">Reference proteome</keyword>
<dbReference type="InterPro" id="IPR036291">
    <property type="entry name" value="NAD(P)-bd_dom_sf"/>
</dbReference>
<evidence type="ECO:0000313" key="2">
    <source>
        <dbReference type="Proteomes" id="UP001302745"/>
    </source>
</evidence>
<proteinExistence type="predicted"/>
<dbReference type="EMBL" id="MU857137">
    <property type="protein sequence ID" value="KAK4149661.1"/>
    <property type="molecule type" value="Genomic_DNA"/>
</dbReference>
<dbReference type="AlphaFoldDB" id="A0AAN6ZUS1"/>
<name>A0AAN6ZUS1_9PEZI</name>
<evidence type="ECO:0000313" key="1">
    <source>
        <dbReference type="EMBL" id="KAK4149661.1"/>
    </source>
</evidence>
<dbReference type="CDD" id="cd05233">
    <property type="entry name" value="SDR_c"/>
    <property type="match status" value="1"/>
</dbReference>
<dbReference type="PANTHER" id="PTHR43975:SF2">
    <property type="entry name" value="EG:BACR7A4.14 PROTEIN-RELATED"/>
    <property type="match status" value="1"/>
</dbReference>
<dbReference type="Proteomes" id="UP001302745">
    <property type="component" value="Unassembled WGS sequence"/>
</dbReference>
<accession>A0AAN6ZUS1</accession>
<dbReference type="Gene3D" id="3.40.50.720">
    <property type="entry name" value="NAD(P)-binding Rossmann-like Domain"/>
    <property type="match status" value="1"/>
</dbReference>
<dbReference type="InterPro" id="IPR002347">
    <property type="entry name" value="SDR_fam"/>
</dbReference>
<organism evidence="1 2">
    <name type="scientific">Chaetomidium leptoderma</name>
    <dbReference type="NCBI Taxonomy" id="669021"/>
    <lineage>
        <taxon>Eukaryota</taxon>
        <taxon>Fungi</taxon>
        <taxon>Dikarya</taxon>
        <taxon>Ascomycota</taxon>
        <taxon>Pezizomycotina</taxon>
        <taxon>Sordariomycetes</taxon>
        <taxon>Sordariomycetidae</taxon>
        <taxon>Sordariales</taxon>
        <taxon>Chaetomiaceae</taxon>
        <taxon>Chaetomidium</taxon>
    </lineage>
</organism>
<comment type="caution">
    <text evidence="1">The sequence shown here is derived from an EMBL/GenBank/DDBJ whole genome shotgun (WGS) entry which is preliminary data.</text>
</comment>
<dbReference type="PANTHER" id="PTHR43975">
    <property type="entry name" value="ZGC:101858"/>
    <property type="match status" value="1"/>
</dbReference>
<dbReference type="SUPFAM" id="SSF51735">
    <property type="entry name" value="NAD(P)-binding Rossmann-fold domains"/>
    <property type="match status" value="1"/>
</dbReference>
<reference evidence="1" key="2">
    <citation type="submission" date="2023-05" db="EMBL/GenBank/DDBJ databases">
        <authorList>
            <consortium name="Lawrence Berkeley National Laboratory"/>
            <person name="Steindorff A."/>
            <person name="Hensen N."/>
            <person name="Bonometti L."/>
            <person name="Westerberg I."/>
            <person name="Brannstrom I.O."/>
            <person name="Guillou S."/>
            <person name="Cros-Aarteil S."/>
            <person name="Calhoun S."/>
            <person name="Haridas S."/>
            <person name="Kuo A."/>
            <person name="Mondo S."/>
            <person name="Pangilinan J."/>
            <person name="Riley R."/>
            <person name="Labutti K."/>
            <person name="Andreopoulos B."/>
            <person name="Lipzen A."/>
            <person name="Chen C."/>
            <person name="Yanf M."/>
            <person name="Daum C."/>
            <person name="Ng V."/>
            <person name="Clum A."/>
            <person name="Ohm R."/>
            <person name="Martin F."/>
            <person name="Silar P."/>
            <person name="Natvig D."/>
            <person name="Lalanne C."/>
            <person name="Gautier V."/>
            <person name="Ament-Velasquez S.L."/>
            <person name="Kruys A."/>
            <person name="Hutchinson M.I."/>
            <person name="Powell A.J."/>
            <person name="Barry K."/>
            <person name="Miller A.N."/>
            <person name="Grigoriev I.V."/>
            <person name="Debuchy R."/>
            <person name="Gladieux P."/>
            <person name="Thoren M.H."/>
            <person name="Johannesson H."/>
        </authorList>
    </citation>
    <scope>NUCLEOTIDE SEQUENCE</scope>
    <source>
        <strain evidence="1">CBS 538.74</strain>
    </source>
</reference>
<sequence>MPVSITIPDIKTFHKQPYPGISPSRPELSQAGKTVLVLGGSISIGFAIAKAFVQASASHVIVTGRRQAVLDNAVAQLKSEAKGSATAVTGIVSDMADLEGSEKLWDSFKHDGLVIDVLVLNGVAAGEAKPILEAGLEKIWKVFETNVRALLDHTERFYKQEASSKKYLVNVSTSAIHLFDTEAERLPTYALTKNSGTLLIQQIAKDTKPEDMQVVSFHPGSVLSEAARSVGFDESSLDWDDENLPGQFAVWCASDEARFMHGRWLPAWWDIDEVKTADFRRRLESNYHFLRIGVVGV</sequence>